<comment type="caution">
    <text evidence="1">The sequence shown here is derived from an EMBL/GenBank/DDBJ whole genome shotgun (WGS) entry which is preliminary data.</text>
</comment>
<name>A0A5J4SPL2_9ZZZZ</name>
<accession>A0A5J4SPL2</accession>
<reference evidence="1" key="1">
    <citation type="submission" date="2019-03" db="EMBL/GenBank/DDBJ databases">
        <title>Single cell metagenomics reveals metabolic interactions within the superorganism composed of flagellate Streblomastix strix and complex community of Bacteroidetes bacteria on its surface.</title>
        <authorList>
            <person name="Treitli S.C."/>
            <person name="Kolisko M."/>
            <person name="Husnik F."/>
            <person name="Keeling P."/>
            <person name="Hampl V."/>
        </authorList>
    </citation>
    <scope>NUCLEOTIDE SEQUENCE</scope>
    <source>
        <strain evidence="1">STM</strain>
    </source>
</reference>
<dbReference type="AlphaFoldDB" id="A0A5J4SPL2"/>
<organism evidence="1">
    <name type="scientific">termite gut metagenome</name>
    <dbReference type="NCBI Taxonomy" id="433724"/>
    <lineage>
        <taxon>unclassified sequences</taxon>
        <taxon>metagenomes</taxon>
        <taxon>organismal metagenomes</taxon>
    </lineage>
</organism>
<protein>
    <submittedName>
        <fullName evidence="1">Uncharacterized protein</fullName>
    </submittedName>
</protein>
<sequence length="76" mass="8908">MNVQVKYNQVLDMVYQLSPSEINSLLQTLQTNVQQTQIKKDSSKLTKMQKILLQAPTWSDEEYNQFLEARKHHGTK</sequence>
<proteinExistence type="predicted"/>
<evidence type="ECO:0000313" key="1">
    <source>
        <dbReference type="EMBL" id="KAA6348084.1"/>
    </source>
</evidence>
<dbReference type="EMBL" id="SNRY01000077">
    <property type="protein sequence ID" value="KAA6348084.1"/>
    <property type="molecule type" value="Genomic_DNA"/>
</dbReference>
<gene>
    <name evidence="1" type="ORF">EZS27_004433</name>
</gene>